<evidence type="ECO:0008006" key="3">
    <source>
        <dbReference type="Google" id="ProtNLM"/>
    </source>
</evidence>
<evidence type="ECO:0000313" key="2">
    <source>
        <dbReference type="Proteomes" id="UP001501407"/>
    </source>
</evidence>
<evidence type="ECO:0000313" key="1">
    <source>
        <dbReference type="EMBL" id="GAA5095262.1"/>
    </source>
</evidence>
<name>A0ABP9MHQ6_9MICO</name>
<dbReference type="PANTHER" id="PTHR47197:SF3">
    <property type="entry name" value="DIHYDRO-HEME D1 DEHYDROGENASE"/>
    <property type="match status" value="1"/>
</dbReference>
<dbReference type="Proteomes" id="UP001501407">
    <property type="component" value="Unassembled WGS sequence"/>
</dbReference>
<keyword evidence="2" id="KW-1185">Reference proteome</keyword>
<dbReference type="InterPro" id="IPR051200">
    <property type="entry name" value="Host-pathogen_enzymatic-act"/>
</dbReference>
<sequence length="671" mass="69297">MTNGLTRRQMLVGTAGTVALAVTMRPGDAAGAQLETGLGWGKVRIRDLGPGVVQFPLMSSLVVGNTLYIGSRNLQPARVIGFDLTTRRVTSRTDLSSGYAVQAMAVSPDGTALYIGTLRKDDDTGASVHRWDLTTLSVPATPLASTGDRDVRALAVAPDGRIYVAGGGEPPKPPSLWEVDPATGAVADWGTPDPGATIAQAVAATASTVYFGTGSTLAGGAGSAGKLFAFDRGTRAFENILPSEVAAAVSVTSLSVLDDLLGVGLKGPGKSLLMSLAAPSTYEVIPQTGVQLRRRGEDIYYVKAPSVMAYSRATKKITNLQNRDLALLWGLDIAGDRLVGASEYGFVAEIDPAARTSTVTELLDAGAPADPQAVMGIAAGAGSVYVGGTGAISRLDLATGTVTRIRMGGEAKDGVIVDGVLYTGQYNSQGIWRYDPGSGQPPAQVVAPAAGQNRPLDVCWDPVNGLVLLGAQNDTGGGGSFTTYDPANGAHTTAVNPIDARQMVRAVATAGGIAFLGGDNLYAEGPRSTVVAWDPVAGTELWRVDAGLPAGIAALATDGRRLFALGRRASGLVVVDLESRSVVRVVDVSGVATDFGALNCFQGTVYGVSDTTLFRVDATSHRLSTVVGDIDGGWYSGPHLDIDENGVVYTMRGLNLVAVEDGARRGRPSPR</sequence>
<organism evidence="1 2">
    <name type="scientific">Microbacterium yannicii</name>
    <dbReference type="NCBI Taxonomy" id="671622"/>
    <lineage>
        <taxon>Bacteria</taxon>
        <taxon>Bacillati</taxon>
        <taxon>Actinomycetota</taxon>
        <taxon>Actinomycetes</taxon>
        <taxon>Micrococcales</taxon>
        <taxon>Microbacteriaceae</taxon>
        <taxon>Microbacterium</taxon>
    </lineage>
</organism>
<dbReference type="PANTHER" id="PTHR47197">
    <property type="entry name" value="PROTEIN NIRF"/>
    <property type="match status" value="1"/>
</dbReference>
<dbReference type="InterPro" id="IPR006311">
    <property type="entry name" value="TAT_signal"/>
</dbReference>
<dbReference type="SUPFAM" id="SSF50969">
    <property type="entry name" value="YVTN repeat-like/Quinoprotein amine dehydrogenase"/>
    <property type="match status" value="2"/>
</dbReference>
<gene>
    <name evidence="1" type="ORF">GCM10025760_27350</name>
</gene>
<dbReference type="InterPro" id="IPR011044">
    <property type="entry name" value="Quino_amine_DH_bsu"/>
</dbReference>
<reference evidence="2" key="1">
    <citation type="journal article" date="2019" name="Int. J. Syst. Evol. Microbiol.">
        <title>The Global Catalogue of Microorganisms (GCM) 10K type strain sequencing project: providing services to taxonomists for standard genome sequencing and annotation.</title>
        <authorList>
            <consortium name="The Broad Institute Genomics Platform"/>
            <consortium name="The Broad Institute Genome Sequencing Center for Infectious Disease"/>
            <person name="Wu L."/>
            <person name="Ma J."/>
        </authorList>
    </citation>
    <scope>NUCLEOTIDE SEQUENCE [LARGE SCALE GENOMIC DNA]</scope>
    <source>
        <strain evidence="2">JCM 18959</strain>
    </source>
</reference>
<comment type="caution">
    <text evidence="1">The sequence shown here is derived from an EMBL/GenBank/DDBJ whole genome shotgun (WGS) entry which is preliminary data.</text>
</comment>
<accession>A0ABP9MHQ6</accession>
<dbReference type="InterPro" id="IPR015943">
    <property type="entry name" value="WD40/YVTN_repeat-like_dom_sf"/>
</dbReference>
<dbReference type="RefSeq" id="WP_194414197.1">
    <property type="nucleotide sequence ID" value="NZ_BAABKZ010000002.1"/>
</dbReference>
<protein>
    <recommendedName>
        <fullName evidence="3">Outer membrane protein assembly factor BamB</fullName>
    </recommendedName>
</protein>
<dbReference type="Gene3D" id="2.130.10.10">
    <property type="entry name" value="YVTN repeat-like/Quinoprotein amine dehydrogenase"/>
    <property type="match status" value="2"/>
</dbReference>
<dbReference type="EMBL" id="BAABKZ010000002">
    <property type="protein sequence ID" value="GAA5095262.1"/>
    <property type="molecule type" value="Genomic_DNA"/>
</dbReference>
<proteinExistence type="predicted"/>
<dbReference type="PROSITE" id="PS51318">
    <property type="entry name" value="TAT"/>
    <property type="match status" value="1"/>
</dbReference>